<comment type="caution">
    <text evidence="2">The sequence shown here is derived from an EMBL/GenBank/DDBJ whole genome shotgun (WGS) entry which is preliminary data.</text>
</comment>
<evidence type="ECO:0000256" key="1">
    <source>
        <dbReference type="SAM" id="MobiDB-lite"/>
    </source>
</evidence>
<sequence>MASLKAEKPAGSNPAGQAKKEPTKAPASSQAPKKAPEPKKRTSGSKPAAKKK</sequence>
<dbReference type="Proteomes" id="UP000823749">
    <property type="component" value="Chromosome 12"/>
</dbReference>
<accession>A0AAV6I1N9</accession>
<gene>
    <name evidence="2" type="ORF">RHGRI_033876</name>
</gene>
<evidence type="ECO:0000313" key="3">
    <source>
        <dbReference type="Proteomes" id="UP000823749"/>
    </source>
</evidence>
<evidence type="ECO:0000313" key="2">
    <source>
        <dbReference type="EMBL" id="KAG5521458.1"/>
    </source>
</evidence>
<dbReference type="EMBL" id="JACTNZ010000012">
    <property type="protein sequence ID" value="KAG5521458.1"/>
    <property type="molecule type" value="Genomic_DNA"/>
</dbReference>
<organism evidence="2 3">
    <name type="scientific">Rhododendron griersonianum</name>
    <dbReference type="NCBI Taxonomy" id="479676"/>
    <lineage>
        <taxon>Eukaryota</taxon>
        <taxon>Viridiplantae</taxon>
        <taxon>Streptophyta</taxon>
        <taxon>Embryophyta</taxon>
        <taxon>Tracheophyta</taxon>
        <taxon>Spermatophyta</taxon>
        <taxon>Magnoliopsida</taxon>
        <taxon>eudicotyledons</taxon>
        <taxon>Gunneridae</taxon>
        <taxon>Pentapetalae</taxon>
        <taxon>asterids</taxon>
        <taxon>Ericales</taxon>
        <taxon>Ericaceae</taxon>
        <taxon>Ericoideae</taxon>
        <taxon>Rhodoreae</taxon>
        <taxon>Rhododendron</taxon>
    </lineage>
</organism>
<evidence type="ECO:0008006" key="4">
    <source>
        <dbReference type="Google" id="ProtNLM"/>
    </source>
</evidence>
<proteinExistence type="predicted"/>
<name>A0AAV6I1N9_9ERIC</name>
<reference evidence="2" key="1">
    <citation type="submission" date="2020-08" db="EMBL/GenBank/DDBJ databases">
        <title>Plant Genome Project.</title>
        <authorList>
            <person name="Zhang R.-G."/>
        </authorList>
    </citation>
    <scope>NUCLEOTIDE SEQUENCE</scope>
    <source>
        <strain evidence="2">WSP0</strain>
        <tissue evidence="2">Leaf</tissue>
    </source>
</reference>
<protein>
    <recommendedName>
        <fullName evidence="4">Histone H2B</fullName>
    </recommendedName>
</protein>
<feature type="compositionally biased region" description="Low complexity" evidence="1">
    <location>
        <begin position="24"/>
        <end position="33"/>
    </location>
</feature>
<keyword evidence="3" id="KW-1185">Reference proteome</keyword>
<dbReference type="AlphaFoldDB" id="A0AAV6I1N9"/>
<feature type="region of interest" description="Disordered" evidence="1">
    <location>
        <begin position="1"/>
        <end position="52"/>
    </location>
</feature>